<dbReference type="EMBL" id="LT906470">
    <property type="protein sequence ID" value="SNV65434.1"/>
    <property type="molecule type" value="Genomic_DNA"/>
</dbReference>
<accession>A0A239Z4H0</accession>
<dbReference type="AlphaFoldDB" id="A0A239Z4H0"/>
<protein>
    <submittedName>
        <fullName evidence="3">Transposase DDE domain</fullName>
    </submittedName>
</protein>
<sequence length="535" mass="62816">MKKNHTNKFNYTKLAMPRQLVLPLEYGLLIKEIAPVRLLDAVLEELDYTELQHLYSPNGRKSKVPPHILFKIFVYAMSNGVYSTRMIQQQCEENINYMWLLQGYATPSHMTFQRFFARCTLDILMNLFSQIMETIARRDTLTFNEVFIDGTKLEANANKYTFVWRKAVEKKLSMLPTKLSVLKQDIWNELGLDAFYMNDEFVYTFLAKEIEVRHMVLVQGKGKHKTPLQRLYERAESLYEKRKEYEQQLYIMGERNSYSKTDPDATFMRMKEDHMRNGQLKPAYNIQLAVHFEYIMGVGVFPNPNDTNTLIPFVQQLERLHTQHFKYVVADAGYDSHENLTWLKHNQYLSCIKPQYYERQKTKVWTTDIGKARNMQYIPEEDSFICAKGRQLKYAYTRNIKKKTGFVSERKVYICESCNRCGYKKDCQPYAKQTTVNPIKRIEITPAYDAVLAENQRRLLSDTGVQLRINRSIQVEGTFGVLKQDLGFRRFLHRGTGKVHKMLYLLAMGFNLTKLHNRIQAGRIHTTVFTVKGTA</sequence>
<proteinExistence type="predicted"/>
<dbReference type="InterPro" id="IPR047629">
    <property type="entry name" value="IS1182_transpos"/>
</dbReference>
<evidence type="ECO:0000259" key="2">
    <source>
        <dbReference type="Pfam" id="PF13751"/>
    </source>
</evidence>
<evidence type="ECO:0000313" key="3">
    <source>
        <dbReference type="EMBL" id="SNV65434.1"/>
    </source>
</evidence>
<dbReference type="PANTHER" id="PTHR33408:SF2">
    <property type="entry name" value="TRANSPOSASE DDE DOMAIN-CONTAINING PROTEIN"/>
    <property type="match status" value="1"/>
</dbReference>
<name>A0A239Z4H0_9FIRM</name>
<organism evidence="3 4">
    <name type="scientific">Veillonella rodentium</name>
    <dbReference type="NCBI Taxonomy" id="248315"/>
    <lineage>
        <taxon>Bacteria</taxon>
        <taxon>Bacillati</taxon>
        <taxon>Bacillota</taxon>
        <taxon>Negativicutes</taxon>
        <taxon>Veillonellales</taxon>
        <taxon>Veillonellaceae</taxon>
        <taxon>Veillonella</taxon>
    </lineage>
</organism>
<dbReference type="Proteomes" id="UP000214973">
    <property type="component" value="Chromosome 1"/>
</dbReference>
<dbReference type="PANTHER" id="PTHR33408">
    <property type="entry name" value="TRANSPOSASE"/>
    <property type="match status" value="1"/>
</dbReference>
<gene>
    <name evidence="3" type="ORF">SAMEA44547418_00973</name>
</gene>
<dbReference type="Pfam" id="PF13751">
    <property type="entry name" value="DDE_Tnp_1_6"/>
    <property type="match status" value="1"/>
</dbReference>
<evidence type="ECO:0000313" key="4">
    <source>
        <dbReference type="Proteomes" id="UP000214973"/>
    </source>
</evidence>
<dbReference type="InterPro" id="IPR008490">
    <property type="entry name" value="Transposase_InsH_N"/>
</dbReference>
<dbReference type="KEGG" id="vrm:44547418_00973"/>
<dbReference type="InterPro" id="IPR025668">
    <property type="entry name" value="Tnp_DDE_dom"/>
</dbReference>
<dbReference type="Pfam" id="PF05598">
    <property type="entry name" value="DUF772"/>
    <property type="match status" value="1"/>
</dbReference>
<dbReference type="RefSeq" id="WP_095065940.1">
    <property type="nucleotide sequence ID" value="NZ_LT906470.1"/>
</dbReference>
<evidence type="ECO:0000259" key="1">
    <source>
        <dbReference type="Pfam" id="PF05598"/>
    </source>
</evidence>
<feature type="domain" description="Transposase DDE" evidence="2">
    <location>
        <begin position="385"/>
        <end position="516"/>
    </location>
</feature>
<reference evidence="3 4" key="1">
    <citation type="submission" date="2017-06" db="EMBL/GenBank/DDBJ databases">
        <authorList>
            <consortium name="Pathogen Informatics"/>
        </authorList>
    </citation>
    <scope>NUCLEOTIDE SEQUENCE [LARGE SCALE GENOMIC DNA]</scope>
    <source>
        <strain evidence="3 4">NCTC12018</strain>
    </source>
</reference>
<dbReference type="NCBIfam" id="NF033551">
    <property type="entry name" value="transpos_IS1182"/>
    <property type="match status" value="1"/>
</dbReference>
<feature type="domain" description="Transposase InsH N-terminal" evidence="1">
    <location>
        <begin position="34"/>
        <end position="118"/>
    </location>
</feature>
<keyword evidence="4" id="KW-1185">Reference proteome</keyword>